<dbReference type="Proteomes" id="UP000703661">
    <property type="component" value="Unassembled WGS sequence"/>
</dbReference>
<dbReference type="Gene3D" id="1.10.510.10">
    <property type="entry name" value="Transferase(Phosphotransferase) domain 1"/>
    <property type="match status" value="1"/>
</dbReference>
<evidence type="ECO:0000256" key="4">
    <source>
        <dbReference type="ARBA" id="ARBA00022679"/>
    </source>
</evidence>
<dbReference type="GO" id="GO:0004693">
    <property type="term" value="F:cyclin-dependent protein serine/threonine kinase activity"/>
    <property type="evidence" value="ECO:0007669"/>
    <property type="project" value="TreeGrafter"/>
</dbReference>
<dbReference type="SUPFAM" id="SSF56112">
    <property type="entry name" value="Protein kinase-like (PK-like)"/>
    <property type="match status" value="1"/>
</dbReference>
<comment type="caution">
    <text evidence="11">The sequence shown here is derived from an EMBL/GenBank/DDBJ whole genome shotgun (WGS) entry which is preliminary data.</text>
</comment>
<evidence type="ECO:0000256" key="3">
    <source>
        <dbReference type="ARBA" id="ARBA00022527"/>
    </source>
</evidence>
<evidence type="ECO:0000256" key="8">
    <source>
        <dbReference type="ARBA" id="ARBA00023242"/>
    </source>
</evidence>
<evidence type="ECO:0000256" key="9">
    <source>
        <dbReference type="SAM" id="MobiDB-lite"/>
    </source>
</evidence>
<dbReference type="PROSITE" id="PS50011">
    <property type="entry name" value="PROTEIN_KINASE_DOM"/>
    <property type="match status" value="1"/>
</dbReference>
<evidence type="ECO:0000256" key="5">
    <source>
        <dbReference type="ARBA" id="ARBA00022741"/>
    </source>
</evidence>
<dbReference type="InterPro" id="IPR011009">
    <property type="entry name" value="Kinase-like_dom_sf"/>
</dbReference>
<feature type="compositionally biased region" description="Basic and acidic residues" evidence="9">
    <location>
        <begin position="320"/>
        <end position="336"/>
    </location>
</feature>
<dbReference type="Gene3D" id="3.30.200.20">
    <property type="entry name" value="Phosphorylase Kinase, domain 1"/>
    <property type="match status" value="1"/>
</dbReference>
<dbReference type="EMBL" id="JAAAID010002191">
    <property type="protein sequence ID" value="KAG0007763.1"/>
    <property type="molecule type" value="Genomic_DNA"/>
</dbReference>
<feature type="compositionally biased region" description="Basic and acidic residues" evidence="9">
    <location>
        <begin position="1"/>
        <end position="13"/>
    </location>
</feature>
<keyword evidence="7" id="KW-0067">ATP-binding</keyword>
<dbReference type="PANTHER" id="PTHR24056">
    <property type="entry name" value="CELL DIVISION PROTEIN KINASE"/>
    <property type="match status" value="1"/>
</dbReference>
<comment type="subcellular location">
    <subcellularLocation>
        <location evidence="1">Nucleus</location>
    </subcellularLocation>
</comment>
<gene>
    <name evidence="11" type="primary">BUR1</name>
    <name evidence="11" type="ORF">BGZ80_004258</name>
</gene>
<evidence type="ECO:0000313" key="12">
    <source>
        <dbReference type="Proteomes" id="UP000703661"/>
    </source>
</evidence>
<evidence type="ECO:0000259" key="10">
    <source>
        <dbReference type="PROSITE" id="PS50011"/>
    </source>
</evidence>
<evidence type="ECO:0000256" key="7">
    <source>
        <dbReference type="ARBA" id="ARBA00022840"/>
    </source>
</evidence>
<sequence length="407" mass="45607">MKRTSEDQHDHPSKRPQSLTSMHSNHLPVSPNLSAGSPSPPRKKEVHKARRKGSGELLALKRILMHNENEGIPITALREIKILKRLRHENIVPLHDIAINPGSRSGRSRASVYMVFPYMDHDLSGLLNNPKQKILHRDMKAANLLISDNGTLKIADFGLARPFKPEGEDYTSKVVTRWYRPPELFLGQKKYGPAVDMWGIGCVFGEMLFGRPVLQGNSDQDQLDKIFQLCGSPTEETMPGWSLLPGLEEKGVVYQVNKNYPRKLKEDFEPYGTLAADLMDKLLILDPKKRLTAFAASDHDYLWVEPLPAEIGMLPHYESSHEYDRQRKHEAQQERHASHHHNNHNNHHHSSQNAHGHHPPPRHGGPPGVSSVAPLPPRPQTSAVPPAAPSTTSTSATNTTANPPRRP</sequence>
<dbReference type="InterPro" id="IPR050108">
    <property type="entry name" value="CDK"/>
</dbReference>
<protein>
    <submittedName>
        <fullName evidence="11">Serine/threonine protein kinase, CMGC, CDC2/CDK sub</fullName>
    </submittedName>
</protein>
<dbReference type="FunFam" id="1.10.510.10:FF:000624">
    <property type="entry name" value="Mitogen-activated protein kinase"/>
    <property type="match status" value="1"/>
</dbReference>
<comment type="similarity">
    <text evidence="2">Belongs to the protein kinase superfamily. CMGC Ser/Thr protein kinase family. CDC2/CDKX subfamily.</text>
</comment>
<keyword evidence="8" id="KW-0539">Nucleus</keyword>
<feature type="compositionally biased region" description="Low complexity" evidence="9">
    <location>
        <begin position="381"/>
        <end position="407"/>
    </location>
</feature>
<feature type="compositionally biased region" description="Polar residues" evidence="9">
    <location>
        <begin position="15"/>
        <end position="24"/>
    </location>
</feature>
<accession>A0A9P6MMJ2</accession>
<keyword evidence="4" id="KW-0808">Transferase</keyword>
<feature type="domain" description="Protein kinase" evidence="10">
    <location>
        <begin position="27"/>
        <end position="302"/>
    </location>
</feature>
<name>A0A9P6MMJ2_9FUNG</name>
<dbReference type="PROSITE" id="PS00108">
    <property type="entry name" value="PROTEIN_KINASE_ST"/>
    <property type="match status" value="1"/>
</dbReference>
<feature type="compositionally biased region" description="Basic residues" evidence="9">
    <location>
        <begin position="337"/>
        <end position="361"/>
    </location>
</feature>
<dbReference type="Pfam" id="PF00069">
    <property type="entry name" value="Pkinase"/>
    <property type="match status" value="2"/>
</dbReference>
<dbReference type="PANTHER" id="PTHR24056:SF233">
    <property type="entry name" value="CYCLIN-DEPENDENT KINASE 9"/>
    <property type="match status" value="1"/>
</dbReference>
<evidence type="ECO:0000313" key="11">
    <source>
        <dbReference type="EMBL" id="KAG0007763.1"/>
    </source>
</evidence>
<proteinExistence type="inferred from homology"/>
<keyword evidence="3 11" id="KW-0723">Serine/threonine-protein kinase</keyword>
<evidence type="ECO:0000256" key="2">
    <source>
        <dbReference type="ARBA" id="ARBA00006485"/>
    </source>
</evidence>
<dbReference type="InterPro" id="IPR000719">
    <property type="entry name" value="Prot_kinase_dom"/>
</dbReference>
<evidence type="ECO:0000256" key="1">
    <source>
        <dbReference type="ARBA" id="ARBA00004123"/>
    </source>
</evidence>
<keyword evidence="5" id="KW-0547">Nucleotide-binding</keyword>
<feature type="region of interest" description="Disordered" evidence="9">
    <location>
        <begin position="320"/>
        <end position="407"/>
    </location>
</feature>
<dbReference type="GO" id="GO:0005634">
    <property type="term" value="C:nucleus"/>
    <property type="evidence" value="ECO:0007669"/>
    <property type="project" value="UniProtKB-SubCell"/>
</dbReference>
<keyword evidence="6 11" id="KW-0418">Kinase</keyword>
<feature type="region of interest" description="Disordered" evidence="9">
    <location>
        <begin position="1"/>
        <end position="52"/>
    </location>
</feature>
<dbReference type="GO" id="GO:0005524">
    <property type="term" value="F:ATP binding"/>
    <property type="evidence" value="ECO:0007669"/>
    <property type="project" value="UniProtKB-KW"/>
</dbReference>
<dbReference type="SMART" id="SM00220">
    <property type="entry name" value="S_TKc"/>
    <property type="match status" value="1"/>
</dbReference>
<dbReference type="AlphaFoldDB" id="A0A9P6MMJ2"/>
<reference evidence="11" key="1">
    <citation type="journal article" date="2020" name="Fungal Divers.">
        <title>Resolving the Mortierellaceae phylogeny through synthesis of multi-gene phylogenetics and phylogenomics.</title>
        <authorList>
            <person name="Vandepol N."/>
            <person name="Liber J."/>
            <person name="Desiro A."/>
            <person name="Na H."/>
            <person name="Kennedy M."/>
            <person name="Barry K."/>
            <person name="Grigoriev I.V."/>
            <person name="Miller A.N."/>
            <person name="O'Donnell K."/>
            <person name="Stajich J.E."/>
            <person name="Bonito G."/>
        </authorList>
    </citation>
    <scope>NUCLEOTIDE SEQUENCE</scope>
    <source>
        <strain evidence="11">NRRL 2769</strain>
    </source>
</reference>
<keyword evidence="12" id="KW-1185">Reference proteome</keyword>
<organism evidence="11 12">
    <name type="scientific">Entomortierella chlamydospora</name>
    <dbReference type="NCBI Taxonomy" id="101097"/>
    <lineage>
        <taxon>Eukaryota</taxon>
        <taxon>Fungi</taxon>
        <taxon>Fungi incertae sedis</taxon>
        <taxon>Mucoromycota</taxon>
        <taxon>Mortierellomycotina</taxon>
        <taxon>Mortierellomycetes</taxon>
        <taxon>Mortierellales</taxon>
        <taxon>Mortierellaceae</taxon>
        <taxon>Entomortierella</taxon>
    </lineage>
</organism>
<dbReference type="InterPro" id="IPR008271">
    <property type="entry name" value="Ser/Thr_kinase_AS"/>
</dbReference>
<evidence type="ECO:0000256" key="6">
    <source>
        <dbReference type="ARBA" id="ARBA00022777"/>
    </source>
</evidence>